<dbReference type="Proteomes" id="UP000276133">
    <property type="component" value="Unassembled WGS sequence"/>
</dbReference>
<reference evidence="1 2" key="1">
    <citation type="journal article" date="2018" name="Sci. Rep.">
        <title>Genomic signatures of local adaptation to the degree of environmental predictability in rotifers.</title>
        <authorList>
            <person name="Franch-Gras L."/>
            <person name="Hahn C."/>
            <person name="Garcia-Roger E.M."/>
            <person name="Carmona M.J."/>
            <person name="Serra M."/>
            <person name="Gomez A."/>
        </authorList>
    </citation>
    <scope>NUCLEOTIDE SEQUENCE [LARGE SCALE GENOMIC DNA]</scope>
    <source>
        <strain evidence="1">HYR1</strain>
    </source>
</reference>
<dbReference type="EMBL" id="REGN01001180">
    <property type="protein sequence ID" value="RNA36480.1"/>
    <property type="molecule type" value="Genomic_DNA"/>
</dbReference>
<comment type="caution">
    <text evidence="1">The sequence shown here is derived from an EMBL/GenBank/DDBJ whole genome shotgun (WGS) entry which is preliminary data.</text>
</comment>
<protein>
    <submittedName>
        <fullName evidence="1">Uncharacterized protein</fullName>
    </submittedName>
</protein>
<proteinExistence type="predicted"/>
<accession>A0A3M7SLH2</accession>
<sequence length="76" mass="8979">MSRIKLLNLLRSLSSILFKEMNFIILLDSISDLIIQIKYDPNLKDKFFFDLKTKIILIHLNLILNIYRSPLIDNSN</sequence>
<evidence type="ECO:0000313" key="2">
    <source>
        <dbReference type="Proteomes" id="UP000276133"/>
    </source>
</evidence>
<keyword evidence="2" id="KW-1185">Reference proteome</keyword>
<evidence type="ECO:0000313" key="1">
    <source>
        <dbReference type="EMBL" id="RNA36480.1"/>
    </source>
</evidence>
<name>A0A3M7SLH2_BRAPC</name>
<gene>
    <name evidence="1" type="ORF">BpHYR1_045075</name>
</gene>
<dbReference type="AlphaFoldDB" id="A0A3M7SLH2"/>
<organism evidence="1 2">
    <name type="scientific">Brachionus plicatilis</name>
    <name type="common">Marine rotifer</name>
    <name type="synonym">Brachionus muelleri</name>
    <dbReference type="NCBI Taxonomy" id="10195"/>
    <lineage>
        <taxon>Eukaryota</taxon>
        <taxon>Metazoa</taxon>
        <taxon>Spiralia</taxon>
        <taxon>Gnathifera</taxon>
        <taxon>Rotifera</taxon>
        <taxon>Eurotatoria</taxon>
        <taxon>Monogononta</taxon>
        <taxon>Pseudotrocha</taxon>
        <taxon>Ploima</taxon>
        <taxon>Brachionidae</taxon>
        <taxon>Brachionus</taxon>
    </lineage>
</organism>